<evidence type="ECO:0000313" key="4">
    <source>
        <dbReference type="Proteomes" id="UP000754710"/>
    </source>
</evidence>
<proteinExistence type="predicted"/>
<evidence type="ECO:0000313" key="3">
    <source>
        <dbReference type="EMBL" id="MBY9073681.1"/>
    </source>
</evidence>
<protein>
    <submittedName>
        <fullName evidence="3">DUF3352 domain-containing protein</fullName>
    </submittedName>
</protein>
<dbReference type="RefSeq" id="WP_221023456.1">
    <property type="nucleotide sequence ID" value="NZ_JAIEZQ010000001.1"/>
</dbReference>
<organism evidence="3 4">
    <name type="scientific">Nocardioides jiangsuensis</name>
    <dbReference type="NCBI Taxonomy" id="2866161"/>
    <lineage>
        <taxon>Bacteria</taxon>
        <taxon>Bacillati</taxon>
        <taxon>Actinomycetota</taxon>
        <taxon>Actinomycetes</taxon>
        <taxon>Propionibacteriales</taxon>
        <taxon>Nocardioidaceae</taxon>
        <taxon>Nocardioides</taxon>
    </lineage>
</organism>
<keyword evidence="2" id="KW-0472">Membrane</keyword>
<feature type="region of interest" description="Disordered" evidence="1">
    <location>
        <begin position="177"/>
        <end position="198"/>
    </location>
</feature>
<keyword evidence="2" id="KW-1133">Transmembrane helix</keyword>
<keyword evidence="2" id="KW-0812">Transmembrane</keyword>
<dbReference type="Pfam" id="PF11832">
    <property type="entry name" value="DUF3352"/>
    <property type="match status" value="1"/>
</dbReference>
<comment type="caution">
    <text evidence="3">The sequence shown here is derived from an EMBL/GenBank/DDBJ whole genome shotgun (WGS) entry which is preliminary data.</text>
</comment>
<keyword evidence="4" id="KW-1185">Reference proteome</keyword>
<evidence type="ECO:0000256" key="1">
    <source>
        <dbReference type="SAM" id="MobiDB-lite"/>
    </source>
</evidence>
<gene>
    <name evidence="3" type="ORF">K1X13_02490</name>
</gene>
<dbReference type="InterPro" id="IPR021787">
    <property type="entry name" value="DUF3352"/>
</dbReference>
<evidence type="ECO:0000256" key="2">
    <source>
        <dbReference type="SAM" id="Phobius"/>
    </source>
</evidence>
<dbReference type="EMBL" id="JAIEZQ010000001">
    <property type="protein sequence ID" value="MBY9073681.1"/>
    <property type="molecule type" value="Genomic_DNA"/>
</dbReference>
<accession>A0ABS7RF79</accession>
<dbReference type="Proteomes" id="UP000754710">
    <property type="component" value="Unassembled WGS sequence"/>
</dbReference>
<feature type="region of interest" description="Disordered" evidence="1">
    <location>
        <begin position="1"/>
        <end position="29"/>
    </location>
</feature>
<sequence>MSSYQPTGPDEPTGAGSPEYLGAGGAEQSRPTRRGPLLAVAALGVVAVVGVGGWGALALMGGGSQPADAVPADAVGYVSLDLDPSAEQKIEAVRILKKFPGLEKELDLEAKDDLRRLMFEQIQADGICTDLAYGDDVAPWIGDRVALAVVPGDGEDAGPTPVLALQVTDEDAARTGLEKLSSCEDNTGGSGDTSEGDAEGGFAFVGDYAVVSDTQKHADALAAAAAEASLADDAEFQEWTDAVGDPGIVTMYASAEAPEVLAELSESGDAWFDYAPSGTTARLEAGAGADRMREVQELYADFEGMAGVVRFEDGAMDVEVAGKGMPAGVSQKAAGPSLSDLPATTAAAFTVGLEDGWLGTWLDSMSGVFGPGMSTEEMLREAEAQTGLALPEDVEALLGDGFSISVDGDVDVHALMHAGDPTTVPVGVRVSGDPAEVTAAVDKVKAAIGPDADLLQVEQAEGLVALGLDPAYVARLVEEGALGDDVAFQEVLPEADEATSAFYLSFDAVEKLAKDFTEAAGKTGPDELTIQENLAPLDALGASSWVDSDNVVRARFRLTTD</sequence>
<feature type="transmembrane region" description="Helical" evidence="2">
    <location>
        <begin position="37"/>
        <end position="60"/>
    </location>
</feature>
<name>A0ABS7RF79_9ACTN</name>
<reference evidence="3 4" key="1">
    <citation type="submission" date="2021-08" db="EMBL/GenBank/DDBJ databases">
        <title>Nocardioides bacterium WL0053 sp. nov., isolated from the sediment.</title>
        <authorList>
            <person name="Wang L."/>
            <person name="Zhang D."/>
            <person name="Zhang A."/>
        </authorList>
    </citation>
    <scope>NUCLEOTIDE SEQUENCE [LARGE SCALE GENOMIC DNA]</scope>
    <source>
        <strain evidence="3 4">WL0053</strain>
    </source>
</reference>